<evidence type="ECO:0000313" key="2">
    <source>
        <dbReference type="Proteomes" id="UP000652761"/>
    </source>
</evidence>
<dbReference type="AlphaFoldDB" id="A0A843UG53"/>
<comment type="caution">
    <text evidence="1">The sequence shown here is derived from an EMBL/GenBank/DDBJ whole genome shotgun (WGS) entry which is preliminary data.</text>
</comment>
<dbReference type="Proteomes" id="UP000652761">
    <property type="component" value="Unassembled WGS sequence"/>
</dbReference>
<name>A0A843UG53_COLES</name>
<reference evidence="1" key="1">
    <citation type="submission" date="2017-07" db="EMBL/GenBank/DDBJ databases">
        <title>Taro Niue Genome Assembly and Annotation.</title>
        <authorList>
            <person name="Atibalentja N."/>
            <person name="Keating K."/>
            <person name="Fields C.J."/>
        </authorList>
    </citation>
    <scope>NUCLEOTIDE SEQUENCE</scope>
    <source>
        <strain evidence="1">Niue_2</strain>
        <tissue evidence="1">Leaf</tissue>
    </source>
</reference>
<sequence>MLSKEIVAMSYRIVTTVKSLCFPKKSLRRKIIQRRQKGGMLGNNSPCLDLYVFKNLLENTRSNCKSRTHGWDSPMNVELPLLLQEFSILISVQYVSEVGALSKAGTMEKSIQRDWIENLLIKKILLQSIEGSISGCPLNIDLLNGSDRVEIQESFC</sequence>
<evidence type="ECO:0000313" key="1">
    <source>
        <dbReference type="EMBL" id="MQL79019.1"/>
    </source>
</evidence>
<gene>
    <name evidence="1" type="ORF">Taro_011451</name>
</gene>
<protein>
    <submittedName>
        <fullName evidence="1">Uncharacterized protein</fullName>
    </submittedName>
</protein>
<dbReference type="EMBL" id="NMUH01000429">
    <property type="protein sequence ID" value="MQL79019.1"/>
    <property type="molecule type" value="Genomic_DNA"/>
</dbReference>
<keyword evidence="2" id="KW-1185">Reference proteome</keyword>
<proteinExistence type="predicted"/>
<organism evidence="1 2">
    <name type="scientific">Colocasia esculenta</name>
    <name type="common">Wild taro</name>
    <name type="synonym">Arum esculentum</name>
    <dbReference type="NCBI Taxonomy" id="4460"/>
    <lineage>
        <taxon>Eukaryota</taxon>
        <taxon>Viridiplantae</taxon>
        <taxon>Streptophyta</taxon>
        <taxon>Embryophyta</taxon>
        <taxon>Tracheophyta</taxon>
        <taxon>Spermatophyta</taxon>
        <taxon>Magnoliopsida</taxon>
        <taxon>Liliopsida</taxon>
        <taxon>Araceae</taxon>
        <taxon>Aroideae</taxon>
        <taxon>Colocasieae</taxon>
        <taxon>Colocasia</taxon>
    </lineage>
</organism>
<accession>A0A843UG53</accession>